<dbReference type="InterPro" id="IPR015321">
    <property type="entry name" value="TypeI_recpt_CBD"/>
</dbReference>
<organism evidence="13 14">
    <name type="scientific">Cnephaeus nilssonii</name>
    <name type="common">Northern bat</name>
    <name type="synonym">Eptesicus nilssonii</name>
    <dbReference type="NCBI Taxonomy" id="3371016"/>
    <lineage>
        <taxon>Eukaryota</taxon>
        <taxon>Metazoa</taxon>
        <taxon>Chordata</taxon>
        <taxon>Craniata</taxon>
        <taxon>Vertebrata</taxon>
        <taxon>Euteleostomi</taxon>
        <taxon>Mammalia</taxon>
        <taxon>Eutheria</taxon>
        <taxon>Laurasiatheria</taxon>
        <taxon>Chiroptera</taxon>
        <taxon>Yangochiroptera</taxon>
        <taxon>Vespertilionidae</taxon>
        <taxon>Cnephaeus</taxon>
    </lineage>
</organism>
<protein>
    <submittedName>
        <fullName evidence="13">Uncharacterized protein</fullName>
    </submittedName>
</protein>
<feature type="signal peptide" evidence="10">
    <location>
        <begin position="1"/>
        <end position="19"/>
    </location>
</feature>
<evidence type="ECO:0000256" key="9">
    <source>
        <dbReference type="SAM" id="Phobius"/>
    </source>
</evidence>
<evidence type="ECO:0000256" key="8">
    <source>
        <dbReference type="SAM" id="MobiDB-lite"/>
    </source>
</evidence>
<feature type="transmembrane region" description="Helical" evidence="9">
    <location>
        <begin position="353"/>
        <end position="374"/>
    </location>
</feature>
<dbReference type="GO" id="GO:0004896">
    <property type="term" value="F:cytokine receptor activity"/>
    <property type="evidence" value="ECO:0007669"/>
    <property type="project" value="InterPro"/>
</dbReference>
<dbReference type="Gene3D" id="2.60.40.3850">
    <property type="match status" value="1"/>
</dbReference>
<dbReference type="InterPro" id="IPR036116">
    <property type="entry name" value="FN3_sf"/>
</dbReference>
<feature type="domain" description="Type I cytokine receptor cytokine-binding" evidence="11">
    <location>
        <begin position="122"/>
        <end position="209"/>
    </location>
</feature>
<dbReference type="EMBL" id="JAULJE010000029">
    <property type="protein sequence ID" value="KAK1327458.1"/>
    <property type="molecule type" value="Genomic_DNA"/>
</dbReference>
<keyword evidence="6" id="KW-0675">Receptor</keyword>
<dbReference type="Pfam" id="PF18611">
    <property type="entry name" value="IL3Ra_N"/>
    <property type="match status" value="1"/>
</dbReference>
<dbReference type="Gene3D" id="2.60.40.10">
    <property type="entry name" value="Immunoglobulins"/>
    <property type="match status" value="2"/>
</dbReference>
<gene>
    <name evidence="13" type="ORF">QTO34_013094</name>
</gene>
<dbReference type="AlphaFoldDB" id="A0AA40HAD9"/>
<dbReference type="PROSITE" id="PS01356">
    <property type="entry name" value="HEMATOPO_REC_S_F2"/>
    <property type="match status" value="1"/>
</dbReference>
<dbReference type="SUPFAM" id="SSF49265">
    <property type="entry name" value="Fibronectin type III"/>
    <property type="match status" value="2"/>
</dbReference>
<dbReference type="PANTHER" id="PTHR23037:SF46">
    <property type="entry name" value="INTERLEUKIN 5 RECEPTOR SUBUNIT ALPHA"/>
    <property type="match status" value="1"/>
</dbReference>
<keyword evidence="14" id="KW-1185">Reference proteome</keyword>
<comment type="caution">
    <text evidence="13">The sequence shown here is derived from an EMBL/GenBank/DDBJ whole genome shotgun (WGS) entry which is preliminary data.</text>
</comment>
<evidence type="ECO:0000259" key="11">
    <source>
        <dbReference type="Pfam" id="PF09240"/>
    </source>
</evidence>
<keyword evidence="2 9" id="KW-0812">Transmembrane</keyword>
<evidence type="ECO:0000256" key="6">
    <source>
        <dbReference type="ARBA" id="ARBA00023170"/>
    </source>
</evidence>
<evidence type="ECO:0000259" key="12">
    <source>
        <dbReference type="Pfam" id="PF18611"/>
    </source>
</evidence>
<dbReference type="GO" id="GO:0009897">
    <property type="term" value="C:external side of plasma membrane"/>
    <property type="evidence" value="ECO:0007669"/>
    <property type="project" value="TreeGrafter"/>
</dbReference>
<keyword evidence="3 10" id="KW-0732">Signal</keyword>
<dbReference type="Proteomes" id="UP001177744">
    <property type="component" value="Unassembled WGS sequence"/>
</dbReference>
<evidence type="ECO:0000256" key="4">
    <source>
        <dbReference type="ARBA" id="ARBA00022989"/>
    </source>
</evidence>
<evidence type="ECO:0000256" key="10">
    <source>
        <dbReference type="SAM" id="SignalP"/>
    </source>
</evidence>
<accession>A0AA40HAD9</accession>
<evidence type="ECO:0000256" key="1">
    <source>
        <dbReference type="ARBA" id="ARBA00004479"/>
    </source>
</evidence>
<name>A0AA40HAD9_CNENI</name>
<reference evidence="13" key="1">
    <citation type="submission" date="2023-06" db="EMBL/GenBank/DDBJ databases">
        <title>Reference genome for the Northern bat (Eptesicus nilssonii), a most northern bat species.</title>
        <authorList>
            <person name="Laine V.N."/>
            <person name="Pulliainen A.T."/>
            <person name="Lilley T.M."/>
        </authorList>
    </citation>
    <scope>NUCLEOTIDE SEQUENCE</scope>
    <source>
        <strain evidence="13">BLF_Eptnil</strain>
        <tissue evidence="13">Kidney</tissue>
    </source>
</reference>
<dbReference type="InterPro" id="IPR003532">
    <property type="entry name" value="Short_hematopoietin_rcpt_2_CS"/>
</dbReference>
<feature type="chain" id="PRO_5041401791" evidence="10">
    <location>
        <begin position="20"/>
        <end position="449"/>
    </location>
</feature>
<comment type="subcellular location">
    <subcellularLocation>
        <location evidence="1">Membrane</location>
        <topology evidence="1">Single-pass type I membrane protein</topology>
    </subcellularLocation>
</comment>
<evidence type="ECO:0000256" key="3">
    <source>
        <dbReference type="ARBA" id="ARBA00022729"/>
    </source>
</evidence>
<keyword evidence="5 9" id="KW-0472">Membrane</keyword>
<dbReference type="InterPro" id="IPR003961">
    <property type="entry name" value="FN3_dom"/>
</dbReference>
<evidence type="ECO:0000313" key="13">
    <source>
        <dbReference type="EMBL" id="KAK1327458.1"/>
    </source>
</evidence>
<dbReference type="InterPro" id="IPR040907">
    <property type="entry name" value="IL3Ra_N"/>
</dbReference>
<keyword evidence="4 9" id="KW-1133">Transmembrane helix</keyword>
<dbReference type="CDD" id="cd00063">
    <property type="entry name" value="FN3"/>
    <property type="match status" value="1"/>
</dbReference>
<feature type="region of interest" description="Disordered" evidence="8">
    <location>
        <begin position="263"/>
        <end position="288"/>
    </location>
</feature>
<evidence type="ECO:0000256" key="5">
    <source>
        <dbReference type="ARBA" id="ARBA00023136"/>
    </source>
</evidence>
<evidence type="ECO:0000256" key="7">
    <source>
        <dbReference type="ARBA" id="ARBA00023180"/>
    </source>
</evidence>
<dbReference type="InterPro" id="IPR013783">
    <property type="entry name" value="Ig-like_fold"/>
</dbReference>
<feature type="domain" description="IL-3 receptor alpha chain N-terminal" evidence="12">
    <location>
        <begin position="32"/>
        <end position="110"/>
    </location>
</feature>
<dbReference type="PANTHER" id="PTHR23037">
    <property type="entry name" value="CYTOKINE RECEPTOR"/>
    <property type="match status" value="1"/>
</dbReference>
<dbReference type="Pfam" id="PF09240">
    <property type="entry name" value="IL6Ra-bind"/>
    <property type="match status" value="1"/>
</dbReference>
<evidence type="ECO:0000313" key="14">
    <source>
        <dbReference type="Proteomes" id="UP001177744"/>
    </source>
</evidence>
<sequence>MASLVDVASFLVILRFACCEDAHVGEKLSPVFNLRLDPRTKTLTWNSRGNVTEQGCRLDTPPAFSTRQHPQAKGDSTYFCWFPNAVLHRGARLTVEGTADGSPFQSVLEFHNPGREGSGAVNFSCLIYNLRLMRCSWNPGPAAPADVQYQLYGWTSGREDVVECPRYVADSLGTRVGCRFDELVGSQLTDTYFFWVNGTSVETPVRFTDVAPVRGIQIEKFDPPANLTVSNNGSHHAIRWDPPRLRFEVSSHILYYELDIQREGSSSKQDSPPPSSPVRRGLVTHGAHGGPSVLRKVFLRGSEENVYLLPSASTRSGHTVRARVRFVHSELWSDWTSTVSFGLPDQDVGGLPVALLGMVVGAAALVITVLMFLCTKFSLAHKLFPAVPQVKREVVGTAEAFLEVAWDGAGRRPSLQEAEDILSVEDVRPVASGRGDPVGPDSPQHLGPE</sequence>
<keyword evidence="7" id="KW-0325">Glycoprotein</keyword>
<evidence type="ECO:0000256" key="2">
    <source>
        <dbReference type="ARBA" id="ARBA00022692"/>
    </source>
</evidence>
<feature type="region of interest" description="Disordered" evidence="8">
    <location>
        <begin position="427"/>
        <end position="449"/>
    </location>
</feature>
<proteinExistence type="predicted"/>